<feature type="domain" description="ABC transmembrane type-1" evidence="9">
    <location>
        <begin position="64"/>
        <end position="252"/>
    </location>
</feature>
<dbReference type="EMBL" id="JAADZU010000031">
    <property type="protein sequence ID" value="NDK90136.1"/>
    <property type="molecule type" value="Genomic_DNA"/>
</dbReference>
<dbReference type="Gene3D" id="1.10.3720.10">
    <property type="entry name" value="MetI-like"/>
    <property type="match status" value="1"/>
</dbReference>
<feature type="transmembrane region" description="Helical" evidence="8">
    <location>
        <begin position="99"/>
        <end position="121"/>
    </location>
</feature>
<evidence type="ECO:0000259" key="9">
    <source>
        <dbReference type="PROSITE" id="PS50928"/>
    </source>
</evidence>
<keyword evidence="11" id="KW-1185">Reference proteome</keyword>
<dbReference type="PANTHER" id="PTHR43357:SF4">
    <property type="entry name" value="INNER MEMBRANE ABC TRANSPORTER PERMEASE PROTEIN YDCV"/>
    <property type="match status" value="1"/>
</dbReference>
<feature type="transmembrane region" description="Helical" evidence="8">
    <location>
        <begin position="176"/>
        <end position="198"/>
    </location>
</feature>
<evidence type="ECO:0000313" key="11">
    <source>
        <dbReference type="Proteomes" id="UP000466307"/>
    </source>
</evidence>
<sequence>MTRIVTRTALFLLAALIAVYLLLPVLLVIPMSLGESSFLTFPPKGLSFQWFQALIDDPTWMQSAASSFSVALGSAVLSVVLGTLAALALVRGRIPFRGAVLAVLLAPLVVPYVIVGLAIYITFLKIGLTETPLGFILVHTCLGVPYVIINVVAGLSTVDRRLEMASMNLGASPLQTFFRITLPAIASSMLAGGLFAFITSWDEVVVAIFLSGPDMTTLPVKMWSGIRIQIDPTLAAVSSLILLIIVAAFALSGILRFIQSRRARRLTSAKAGA</sequence>
<dbReference type="AlphaFoldDB" id="A0A7K3LPP5"/>
<reference evidence="10 11" key="1">
    <citation type="submission" date="2020-01" db="EMBL/GenBank/DDBJ databases">
        <title>Investigation of new actinobacteria for the biodesulphurisation of diesel fuel.</title>
        <authorList>
            <person name="Athi Narayanan S.M."/>
        </authorList>
    </citation>
    <scope>NUCLEOTIDE SEQUENCE [LARGE SCALE GENOMIC DNA]</scope>
    <source>
        <strain evidence="10 11">213E</strain>
    </source>
</reference>
<accession>A0A7K3LPP5</accession>
<evidence type="ECO:0000256" key="2">
    <source>
        <dbReference type="ARBA" id="ARBA00022448"/>
    </source>
</evidence>
<evidence type="ECO:0000256" key="7">
    <source>
        <dbReference type="ARBA" id="ARBA00023136"/>
    </source>
</evidence>
<dbReference type="Pfam" id="PF00528">
    <property type="entry name" value="BPD_transp_1"/>
    <property type="match status" value="1"/>
</dbReference>
<evidence type="ECO:0000256" key="1">
    <source>
        <dbReference type="ARBA" id="ARBA00004429"/>
    </source>
</evidence>
<dbReference type="GO" id="GO:0055085">
    <property type="term" value="P:transmembrane transport"/>
    <property type="evidence" value="ECO:0007669"/>
    <property type="project" value="InterPro"/>
</dbReference>
<feature type="transmembrane region" description="Helical" evidence="8">
    <location>
        <begin position="133"/>
        <end position="155"/>
    </location>
</feature>
<keyword evidence="6 8" id="KW-1133">Transmembrane helix</keyword>
<comment type="caution">
    <text evidence="10">The sequence shown here is derived from an EMBL/GenBank/DDBJ whole genome shotgun (WGS) entry which is preliminary data.</text>
</comment>
<feature type="transmembrane region" description="Helical" evidence="8">
    <location>
        <begin position="234"/>
        <end position="258"/>
    </location>
</feature>
<dbReference type="SUPFAM" id="SSF161098">
    <property type="entry name" value="MetI-like"/>
    <property type="match status" value="1"/>
</dbReference>
<name>A0A7K3LPP5_9ACTN</name>
<keyword evidence="4" id="KW-0997">Cell inner membrane</keyword>
<protein>
    <submittedName>
        <fullName evidence="10">ABC transporter permease</fullName>
    </submittedName>
</protein>
<keyword evidence="7 8" id="KW-0472">Membrane</keyword>
<dbReference type="CDD" id="cd06261">
    <property type="entry name" value="TM_PBP2"/>
    <property type="match status" value="1"/>
</dbReference>
<dbReference type="PANTHER" id="PTHR43357">
    <property type="entry name" value="INNER MEMBRANE ABC TRANSPORTER PERMEASE PROTEIN YDCV"/>
    <property type="match status" value="1"/>
</dbReference>
<evidence type="ECO:0000256" key="5">
    <source>
        <dbReference type="ARBA" id="ARBA00022692"/>
    </source>
</evidence>
<keyword evidence="5 8" id="KW-0812">Transmembrane</keyword>
<organism evidence="10 11">
    <name type="scientific">Gordonia desulfuricans</name>
    <dbReference type="NCBI Taxonomy" id="89051"/>
    <lineage>
        <taxon>Bacteria</taxon>
        <taxon>Bacillati</taxon>
        <taxon>Actinomycetota</taxon>
        <taxon>Actinomycetes</taxon>
        <taxon>Mycobacteriales</taxon>
        <taxon>Gordoniaceae</taxon>
        <taxon>Gordonia</taxon>
    </lineage>
</organism>
<evidence type="ECO:0000313" key="10">
    <source>
        <dbReference type="EMBL" id="NDK90136.1"/>
    </source>
</evidence>
<dbReference type="InterPro" id="IPR035906">
    <property type="entry name" value="MetI-like_sf"/>
</dbReference>
<proteinExistence type="inferred from homology"/>
<dbReference type="Proteomes" id="UP000466307">
    <property type="component" value="Unassembled WGS sequence"/>
</dbReference>
<gene>
    <name evidence="10" type="ORF">GYA93_11155</name>
</gene>
<keyword evidence="2 8" id="KW-0813">Transport</keyword>
<dbReference type="RefSeq" id="WP_059039466.1">
    <property type="nucleotide sequence ID" value="NZ_JAADZU010000031.1"/>
</dbReference>
<comment type="subcellular location">
    <subcellularLocation>
        <location evidence="1">Cell inner membrane</location>
        <topology evidence="1">Multi-pass membrane protein</topology>
    </subcellularLocation>
    <subcellularLocation>
        <location evidence="8">Cell membrane</location>
        <topology evidence="8">Multi-pass membrane protein</topology>
    </subcellularLocation>
</comment>
<evidence type="ECO:0000256" key="4">
    <source>
        <dbReference type="ARBA" id="ARBA00022519"/>
    </source>
</evidence>
<dbReference type="GO" id="GO:0005886">
    <property type="term" value="C:plasma membrane"/>
    <property type="evidence" value="ECO:0007669"/>
    <property type="project" value="UniProtKB-SubCell"/>
</dbReference>
<evidence type="ECO:0000256" key="8">
    <source>
        <dbReference type="RuleBase" id="RU363032"/>
    </source>
</evidence>
<feature type="transmembrane region" description="Helical" evidence="8">
    <location>
        <begin position="68"/>
        <end position="90"/>
    </location>
</feature>
<evidence type="ECO:0000256" key="3">
    <source>
        <dbReference type="ARBA" id="ARBA00022475"/>
    </source>
</evidence>
<dbReference type="InterPro" id="IPR000515">
    <property type="entry name" value="MetI-like"/>
</dbReference>
<keyword evidence="3" id="KW-1003">Cell membrane</keyword>
<comment type="similarity">
    <text evidence="8">Belongs to the binding-protein-dependent transport system permease family.</text>
</comment>
<dbReference type="PROSITE" id="PS50928">
    <property type="entry name" value="ABC_TM1"/>
    <property type="match status" value="1"/>
</dbReference>
<evidence type="ECO:0000256" key="6">
    <source>
        <dbReference type="ARBA" id="ARBA00022989"/>
    </source>
</evidence>